<dbReference type="RefSeq" id="WP_307148862.1">
    <property type="nucleotide sequence ID" value="NZ_JAUSTU010000002.1"/>
</dbReference>
<organism evidence="2 3">
    <name type="scientific">Anoxybacillus andreesenii</name>
    <dbReference type="NCBI Taxonomy" id="1325932"/>
    <lineage>
        <taxon>Bacteria</taxon>
        <taxon>Bacillati</taxon>
        <taxon>Bacillota</taxon>
        <taxon>Bacilli</taxon>
        <taxon>Bacillales</taxon>
        <taxon>Anoxybacillaceae</taxon>
        <taxon>Anoxybacillus</taxon>
    </lineage>
</organism>
<sequence length="700" mass="74699">MGENDKIELSEDGKSVLVTLNTKVDNQATKELSIKNVKTTAGKTVADYKTDIKFSDFVAPTLDKVVSVGPDKFKLVFNEPVDETSAQTVANYSINNGQYFIKSATVTNLNEVQVELYSTLADGEYDIKVKDVKDLAGFKIAETTLKLTQKADTEAPFVAKVTEATPNKVVLEFNEDIILNDTVDNLKSKIYHTNSSNKPSNITIDGKKMTLTFADAQALPRSGTAHLVIEKDVVKDGWNNKNAKYEANITVVVDVTKPTVAKLEAPKDNQLKVTYSEDVTNSATTAANYTLLNSEGKKVDGVTLDPKFEVKDGKTSAHVVLIDLSKSIPGGTYTLVAEKVKDVAGNEIDKSSTNVTVKDTTAPTVQADGVLYGGKKIVKILFSEPMATSGAGSVLDLANYQFGGTYLNTTKAKATITDSGKAVLIDYSETDLTISNNNTITVGKVADVTGNTTTNFTTTVTVKNAASVGINKVEAVDTKTVKVTLEDTLSKFDAKDFVLQIGGENAPAGTATSVSFANVDGKGVITYTLKEHLKTNATTDGTKQLAVKTADATIVSENAFGVKVQQNADAVAAADKIAAVVEKFNHDGDPITDEVYDVQVSFIDSNSNGKIDKDEEATFFVNYSEVLDANSISRLSFTVEGFNVKAVALGTDKSVVEITASALADNTDIKVALTQALDITDNSPAKNVVKGATYTVAKKK</sequence>
<protein>
    <submittedName>
        <fullName evidence="2">Methionine-rich copper-binding protein CopC</fullName>
    </submittedName>
</protein>
<evidence type="ECO:0000313" key="3">
    <source>
        <dbReference type="Proteomes" id="UP001231362"/>
    </source>
</evidence>
<reference evidence="2 3" key="1">
    <citation type="submission" date="2023-07" db="EMBL/GenBank/DDBJ databases">
        <title>Genomic Encyclopedia of Type Strains, Phase IV (KMG-IV): sequencing the most valuable type-strain genomes for metagenomic binning, comparative biology and taxonomic classification.</title>
        <authorList>
            <person name="Goeker M."/>
        </authorList>
    </citation>
    <scope>NUCLEOTIDE SEQUENCE [LARGE SCALE GENOMIC DNA]</scope>
    <source>
        <strain evidence="2 3">DSM 23948</strain>
    </source>
</reference>
<keyword evidence="1" id="KW-0732">Signal</keyword>
<keyword evidence="3" id="KW-1185">Reference proteome</keyword>
<comment type="caution">
    <text evidence="2">The sequence shown here is derived from an EMBL/GenBank/DDBJ whole genome shotgun (WGS) entry which is preliminary data.</text>
</comment>
<proteinExistence type="predicted"/>
<dbReference type="Gene3D" id="2.60.40.1220">
    <property type="match status" value="3"/>
</dbReference>
<evidence type="ECO:0000256" key="1">
    <source>
        <dbReference type="ARBA" id="ARBA00022729"/>
    </source>
</evidence>
<evidence type="ECO:0000313" key="2">
    <source>
        <dbReference type="EMBL" id="MDQ0154249.1"/>
    </source>
</evidence>
<gene>
    <name evidence="2" type="ORF">J2S07_000553</name>
</gene>
<dbReference type="Proteomes" id="UP001231362">
    <property type="component" value="Unassembled WGS sequence"/>
</dbReference>
<dbReference type="EMBL" id="JAUSTU010000002">
    <property type="protein sequence ID" value="MDQ0154249.1"/>
    <property type="molecule type" value="Genomic_DNA"/>
</dbReference>
<dbReference type="InterPro" id="IPR014755">
    <property type="entry name" value="Cu-Rt/internalin_Ig-like"/>
</dbReference>
<accession>A0ABT9UZY1</accession>
<name>A0ABT9UZY1_9BACL</name>